<feature type="repeat" description="TPR" evidence="11">
    <location>
        <begin position="619"/>
        <end position="652"/>
    </location>
</feature>
<evidence type="ECO:0000256" key="2">
    <source>
        <dbReference type="ARBA" id="ARBA00011356"/>
    </source>
</evidence>
<dbReference type="Pfam" id="PF00503">
    <property type="entry name" value="G-alpha"/>
    <property type="match status" value="1"/>
</dbReference>
<evidence type="ECO:0000256" key="10">
    <source>
        <dbReference type="PIRSR" id="PIRSR601019-2"/>
    </source>
</evidence>
<evidence type="ECO:0000313" key="15">
    <source>
        <dbReference type="Proteomes" id="UP000243686"/>
    </source>
</evidence>
<accession>A0A1S8WJN8</accession>
<keyword evidence="6 11" id="KW-0802">TPR repeat</keyword>
<dbReference type="PROSITE" id="PS50005">
    <property type="entry name" value="TPR"/>
    <property type="match status" value="3"/>
</dbReference>
<evidence type="ECO:0000256" key="7">
    <source>
        <dbReference type="ARBA" id="ARBA00023134"/>
    </source>
</evidence>
<feature type="repeat" description="TPR" evidence="11">
    <location>
        <begin position="321"/>
        <end position="354"/>
    </location>
</feature>
<keyword evidence="8" id="KW-0807">Transducer</keyword>
<dbReference type="Gene3D" id="3.40.50.300">
    <property type="entry name" value="P-loop containing nucleotide triphosphate hydrolases"/>
    <property type="match status" value="2"/>
</dbReference>
<dbReference type="GO" id="GO:0005739">
    <property type="term" value="C:mitochondrion"/>
    <property type="evidence" value="ECO:0007669"/>
    <property type="project" value="TreeGrafter"/>
</dbReference>
<dbReference type="Pfam" id="PF14559">
    <property type="entry name" value="TPR_19"/>
    <property type="match status" value="1"/>
</dbReference>
<feature type="binding site" evidence="9">
    <location>
        <begin position="1071"/>
        <end position="1077"/>
    </location>
    <ligand>
        <name>GTP</name>
        <dbReference type="ChEBI" id="CHEBI:37565"/>
    </ligand>
</feature>
<feature type="compositionally biased region" description="Polar residues" evidence="12">
    <location>
        <begin position="538"/>
        <end position="548"/>
    </location>
</feature>
<feature type="region of interest" description="Disordered" evidence="12">
    <location>
        <begin position="382"/>
        <end position="417"/>
    </location>
</feature>
<dbReference type="GO" id="GO:0046872">
    <property type="term" value="F:metal ion binding"/>
    <property type="evidence" value="ECO:0007669"/>
    <property type="project" value="UniProtKB-KW"/>
</dbReference>
<evidence type="ECO:0000256" key="3">
    <source>
        <dbReference type="ARBA" id="ARBA00022490"/>
    </source>
</evidence>
<dbReference type="Pfam" id="PF13877">
    <property type="entry name" value="RPAP3_C"/>
    <property type="match status" value="1"/>
</dbReference>
<dbReference type="SMART" id="SM00275">
    <property type="entry name" value="G_alpha"/>
    <property type="match status" value="1"/>
</dbReference>
<evidence type="ECO:0000313" key="14">
    <source>
        <dbReference type="EMBL" id="OON14667.1"/>
    </source>
</evidence>
<dbReference type="InterPro" id="IPR019734">
    <property type="entry name" value="TPR_rpt"/>
</dbReference>
<evidence type="ECO:0000256" key="1">
    <source>
        <dbReference type="ARBA" id="ARBA00004496"/>
    </source>
</evidence>
<dbReference type="SUPFAM" id="SSF47895">
    <property type="entry name" value="Transducin (alpha subunit), insertion domain"/>
    <property type="match status" value="1"/>
</dbReference>
<evidence type="ECO:0000256" key="9">
    <source>
        <dbReference type="PIRSR" id="PIRSR601019-1"/>
    </source>
</evidence>
<dbReference type="PANTHER" id="PTHR45984">
    <property type="entry name" value="RNA (RNA) POLYMERASE II ASSOCIATED PROTEIN HOMOLOG"/>
    <property type="match status" value="1"/>
</dbReference>
<protein>
    <submittedName>
        <fullName evidence="14">Tetratricopeptide repeat protein</fullName>
    </submittedName>
</protein>
<dbReference type="InterPro" id="IPR001019">
    <property type="entry name" value="Gprotein_alpha_su"/>
</dbReference>
<dbReference type="GO" id="GO:0003924">
    <property type="term" value="F:GTPase activity"/>
    <property type="evidence" value="ECO:0007669"/>
    <property type="project" value="InterPro"/>
</dbReference>
<evidence type="ECO:0000256" key="4">
    <source>
        <dbReference type="ARBA" id="ARBA00022737"/>
    </source>
</evidence>
<dbReference type="SUPFAM" id="SSF52540">
    <property type="entry name" value="P-loop containing nucleoside triphosphate hydrolases"/>
    <property type="match status" value="1"/>
</dbReference>
<feature type="domain" description="RNA-polymerase II-associated protein 3-like C-terminal" evidence="13">
    <location>
        <begin position="793"/>
        <end position="883"/>
    </location>
</feature>
<keyword evidence="15" id="KW-1185">Reference proteome</keyword>
<keyword evidence="10" id="KW-0479">Metal-binding</keyword>
<dbReference type="Gene3D" id="1.25.40.10">
    <property type="entry name" value="Tetratricopeptide repeat domain"/>
    <property type="match status" value="2"/>
</dbReference>
<dbReference type="InterPro" id="IPR027417">
    <property type="entry name" value="P-loop_NTPase"/>
</dbReference>
<dbReference type="FunFam" id="3.40.50.300:FF:000720">
    <property type="entry name" value="Guanine nucleotide-binding protein G(k) subunit alpha"/>
    <property type="match status" value="1"/>
</dbReference>
<proteinExistence type="predicted"/>
<comment type="subcellular location">
    <subcellularLocation>
        <location evidence="1">Cytoplasm</location>
    </subcellularLocation>
</comment>
<dbReference type="CDD" id="cd00066">
    <property type="entry name" value="G-alpha"/>
    <property type="match status" value="1"/>
</dbReference>
<feature type="binding site" evidence="10">
    <location>
        <position position="1077"/>
    </location>
    <ligand>
        <name>Mg(2+)</name>
        <dbReference type="ChEBI" id="CHEBI:18420"/>
    </ligand>
</feature>
<evidence type="ECO:0000256" key="12">
    <source>
        <dbReference type="SAM" id="MobiDB-lite"/>
    </source>
</evidence>
<evidence type="ECO:0000256" key="6">
    <source>
        <dbReference type="ARBA" id="ARBA00022803"/>
    </source>
</evidence>
<feature type="compositionally biased region" description="Polar residues" evidence="12">
    <location>
        <begin position="399"/>
        <end position="417"/>
    </location>
</feature>
<dbReference type="GO" id="GO:0006626">
    <property type="term" value="P:protein targeting to mitochondrion"/>
    <property type="evidence" value="ECO:0007669"/>
    <property type="project" value="TreeGrafter"/>
</dbReference>
<dbReference type="PANTHER" id="PTHR45984:SF2">
    <property type="entry name" value="MITOCHONDRIAL IMPORT RECEPTOR SUBUNIT TOM34"/>
    <property type="match status" value="1"/>
</dbReference>
<dbReference type="InterPro" id="IPR051982">
    <property type="entry name" value="CiliaryAsmbly_MitoImport"/>
</dbReference>
<feature type="compositionally biased region" description="Basic and acidic residues" evidence="12">
    <location>
        <begin position="438"/>
        <end position="448"/>
    </location>
</feature>
<dbReference type="GO" id="GO:0031072">
    <property type="term" value="F:heat shock protein binding"/>
    <property type="evidence" value="ECO:0007669"/>
    <property type="project" value="TreeGrafter"/>
</dbReference>
<feature type="binding site" evidence="9">
    <location>
        <begin position="1166"/>
        <end position="1169"/>
    </location>
    <ligand>
        <name>GTP</name>
        <dbReference type="ChEBI" id="CHEBI:37565"/>
    </ligand>
</feature>
<dbReference type="Gene3D" id="1.10.400.10">
    <property type="entry name" value="GI Alpha 1, domain 2-like"/>
    <property type="match status" value="1"/>
</dbReference>
<name>A0A1S8WJN8_OPIVI</name>
<dbReference type="InterPro" id="IPR025986">
    <property type="entry name" value="RPAP3-like_C"/>
</dbReference>
<organism evidence="14 15">
    <name type="scientific">Opisthorchis viverrini</name>
    <name type="common">Southeast Asian liver fluke</name>
    <dbReference type="NCBI Taxonomy" id="6198"/>
    <lineage>
        <taxon>Eukaryota</taxon>
        <taxon>Metazoa</taxon>
        <taxon>Spiralia</taxon>
        <taxon>Lophotrochozoa</taxon>
        <taxon>Platyhelminthes</taxon>
        <taxon>Trematoda</taxon>
        <taxon>Digenea</taxon>
        <taxon>Opisthorchiida</taxon>
        <taxon>Opisthorchiata</taxon>
        <taxon>Opisthorchiidae</taxon>
        <taxon>Opisthorchis</taxon>
    </lineage>
</organism>
<dbReference type="GO" id="GO:0031683">
    <property type="term" value="F:G-protein beta/gamma-subunit complex binding"/>
    <property type="evidence" value="ECO:0007669"/>
    <property type="project" value="InterPro"/>
</dbReference>
<evidence type="ECO:0000259" key="13">
    <source>
        <dbReference type="Pfam" id="PF13877"/>
    </source>
</evidence>
<evidence type="ECO:0000256" key="5">
    <source>
        <dbReference type="ARBA" id="ARBA00022741"/>
    </source>
</evidence>
<dbReference type="InterPro" id="IPR011025">
    <property type="entry name" value="GproteinA_insert"/>
</dbReference>
<evidence type="ECO:0000256" key="8">
    <source>
        <dbReference type="ARBA" id="ARBA00023224"/>
    </source>
</evidence>
<feature type="binding site" evidence="10">
    <location>
        <position position="926"/>
    </location>
    <ligand>
        <name>Mg(2+)</name>
        <dbReference type="ChEBI" id="CHEBI:18420"/>
    </ligand>
</feature>
<feature type="compositionally biased region" description="Low complexity" evidence="12">
    <location>
        <begin position="504"/>
        <end position="516"/>
    </location>
</feature>
<dbReference type="SUPFAM" id="SSF48452">
    <property type="entry name" value="TPR-like"/>
    <property type="match status" value="2"/>
</dbReference>
<dbReference type="PROSITE" id="PS51882">
    <property type="entry name" value="G_ALPHA"/>
    <property type="match status" value="1"/>
</dbReference>
<comment type="subunit">
    <text evidence="2">G proteins are composed of 3 units; alpha, beta and gamma. The alpha chain contains the guanine nucleotide binding site.</text>
</comment>
<reference evidence="14 15" key="1">
    <citation type="submission" date="2015-03" db="EMBL/GenBank/DDBJ databases">
        <title>Draft genome of the nematode, Opisthorchis viverrini.</title>
        <authorList>
            <person name="Mitreva M."/>
        </authorList>
    </citation>
    <scope>NUCLEOTIDE SEQUENCE [LARGE SCALE GENOMIC DNA]</scope>
    <source>
        <strain evidence="14">Khon Kaen</strain>
    </source>
</reference>
<evidence type="ECO:0000256" key="11">
    <source>
        <dbReference type="PROSITE-ProRule" id="PRU00339"/>
    </source>
</evidence>
<keyword evidence="7 9" id="KW-0342">GTP-binding</keyword>
<dbReference type="Proteomes" id="UP000243686">
    <property type="component" value="Unassembled WGS sequence"/>
</dbReference>
<feature type="region of interest" description="Disordered" evidence="12">
    <location>
        <begin position="699"/>
        <end position="718"/>
    </location>
</feature>
<sequence length="1371" mass="156650">MTDHMYHNERTKAHDIPIAHLDFKYIKECKDIKELEKIMKTLKSGEVGHYAELERCCEECIRNIDPENRVLRVSMPLGSLDQLDQSSREAIETGLQDWLKEMKSGDTETGEDLSQEALLERISRKRVAVLESEVEDKGLEYDDEVPAVRREIFFRGDSKSAIRARCDGDGNKPKRIVKPRDYSEWDKLEKEWDKELSDTITDVSSNCAQPNIGIEKGEKMDVSDTEIRSIQKLNLTELAKRVESLPEHTRRQMAVREKEKGNEAFHAGDYNEALVYYKRSLTILPMAAVYNNRALIYLHQKQWSAAAKDCARVLQEEPNNSKALFRSGRANYELHNLEQAERDLERLTDQEPTNTKAQALLRNVRVAKTKRQASRLAGGRRILITEEGDSESSDEGIPINSQKDSHSAQSFDSHNSQSLQDLQVPNVHQPVQIDSSDSTEKFISEGRKGQTVSPAGCSKNLGNQVPTGKARVRARKVYYPSNPGPYGREGMVIEELSDNDEPEQPQTSSPTETSPTDGECGQVRTQPQVNHYEETEDNSLQNSGSSRNSQKRIGPELTEASSTSCLDNVVFSGMRERIRTFNEAKERGKELLGQGDLQKAMEAYTRSIELASGDPEQLALSYRNRALVALRMNENTKAIEDCNHAITIEPENPVSYYRRALGLRALKNYEDSLRDLEKAHELRPCSENIRNELQKARVLTKNNPRKDEAAPGFDTDTEDSLGFEVIDQPVAASQDASVCYEHTTDTCDWQLVSEIGNESDLSKKADDENKELTEALNYLTETVDPARITPCVFQNRWCSLRGLHADKLHEAVIKLLHETNPDRLNEVIGIKLDASMLDQVIRALCWLCLASDGSNNKACDFAYKILRNLSSLPRFDCVVFLIEEPTIQGEKKRRHEYFLKFIQKHMAQVKEVHRIILIGTGESGKSTFVKQMKLLSSHNQTFTDKYREKFIPEIQRNLVQSLASILAYMDQEHILFASNQQTLTKAKNRIFELKAKIDRAPDTITQYAASSDPQINDEFYDTCRMLWADIAVKETQMRGNEFQLIDCAQHFLDKIDDIREPSYKPSDEDVLQSRTKTLGIHTESIVFNNVNFELVDVGGQREQRAKWIEAMSDGVTAVIFLTDVSAYDMMLAEDHTVNRLSESINLLGQVWTKSPLRDKSIILFLNKQDKLERKVREQRTQLETYFPEYSMGKIIFLVQLLREVKSARSVKTKKDAEVWNKYFSYFLPTDHATRDQSIRQSTASDNSKTNAKHAQTIDEYNQVLSLVNKAFTDNLIQGWSLEGDTDENLAKHLLTREDFYNFQRRMHSIVFYQVVSITTFIERMFLSKCDQSNMRHVYPFPTTAIDKRNVDRVFQSCKDILQGKALTDLMV</sequence>
<dbReference type="SMART" id="SM00028">
    <property type="entry name" value="TPR"/>
    <property type="match status" value="6"/>
</dbReference>
<keyword evidence="5 9" id="KW-0547">Nucleotide-binding</keyword>
<dbReference type="GO" id="GO:0007186">
    <property type="term" value="P:G protein-coupled receptor signaling pathway"/>
    <property type="evidence" value="ECO:0007669"/>
    <property type="project" value="InterPro"/>
</dbReference>
<feature type="repeat" description="TPR" evidence="11">
    <location>
        <begin position="287"/>
        <end position="320"/>
    </location>
</feature>
<dbReference type="GO" id="GO:0005525">
    <property type="term" value="F:GTP binding"/>
    <property type="evidence" value="ECO:0007669"/>
    <property type="project" value="UniProtKB-KW"/>
</dbReference>
<dbReference type="InterPro" id="IPR011990">
    <property type="entry name" value="TPR-like_helical_dom_sf"/>
</dbReference>
<gene>
    <name evidence="14" type="ORF">X801_09540</name>
</gene>
<dbReference type="EMBL" id="KV906487">
    <property type="protein sequence ID" value="OON14667.1"/>
    <property type="molecule type" value="Genomic_DNA"/>
</dbReference>
<feature type="binding site" evidence="9">
    <location>
        <begin position="1096"/>
        <end position="1100"/>
    </location>
    <ligand>
        <name>GTP</name>
        <dbReference type="ChEBI" id="CHEBI:37565"/>
    </ligand>
</feature>
<keyword evidence="4" id="KW-0677">Repeat</keyword>
<keyword evidence="10" id="KW-0460">Magnesium</keyword>
<dbReference type="GO" id="GO:0005829">
    <property type="term" value="C:cytosol"/>
    <property type="evidence" value="ECO:0007669"/>
    <property type="project" value="TreeGrafter"/>
</dbReference>
<keyword evidence="3" id="KW-0963">Cytoplasm</keyword>
<feature type="binding site" evidence="9">
    <location>
        <begin position="922"/>
        <end position="927"/>
    </location>
    <ligand>
        <name>GTP</name>
        <dbReference type="ChEBI" id="CHEBI:37565"/>
    </ligand>
</feature>
<dbReference type="PRINTS" id="PR00318">
    <property type="entry name" value="GPROTEINA"/>
</dbReference>
<feature type="region of interest" description="Disordered" evidence="12">
    <location>
        <begin position="432"/>
        <end position="559"/>
    </location>
</feature>